<dbReference type="SMART" id="SM00267">
    <property type="entry name" value="GGDEF"/>
    <property type="match status" value="1"/>
</dbReference>
<gene>
    <name evidence="5" type="ORF">PP2015_747</name>
</gene>
<dbReference type="PANTHER" id="PTHR45138">
    <property type="entry name" value="REGULATORY COMPONENTS OF SENSORY TRANSDUCTION SYSTEM"/>
    <property type="match status" value="1"/>
</dbReference>
<dbReference type="EMBL" id="CP013187">
    <property type="protein sequence ID" value="ALO41266.1"/>
    <property type="molecule type" value="Genomic_DNA"/>
</dbReference>
<dbReference type="PANTHER" id="PTHR45138:SF9">
    <property type="entry name" value="DIGUANYLATE CYCLASE DGCM-RELATED"/>
    <property type="match status" value="1"/>
</dbReference>
<proteinExistence type="predicted"/>
<dbReference type="EC" id="2.7.7.65" evidence="2"/>
<dbReference type="InterPro" id="IPR000160">
    <property type="entry name" value="GGDEF_dom"/>
</dbReference>
<dbReference type="SUPFAM" id="SSF55073">
    <property type="entry name" value="Nucleotide cyclase"/>
    <property type="match status" value="1"/>
</dbReference>
<dbReference type="Gene3D" id="3.30.70.270">
    <property type="match status" value="1"/>
</dbReference>
<evidence type="ECO:0000259" key="4">
    <source>
        <dbReference type="PROSITE" id="PS50887"/>
    </source>
</evidence>
<evidence type="ECO:0000313" key="5">
    <source>
        <dbReference type="EMBL" id="ALO41266.1"/>
    </source>
</evidence>
<reference evidence="5 6" key="1">
    <citation type="submission" date="2015-11" db="EMBL/GenBank/DDBJ databases">
        <authorList>
            <person name="Zhang Y."/>
            <person name="Guo Z."/>
        </authorList>
    </citation>
    <scope>NUCLEOTIDE SEQUENCE [LARGE SCALE GENOMIC DNA]</scope>
    <source>
        <strain evidence="5 6">KCTC 12086</strain>
    </source>
</reference>
<organism evidence="5 6">
    <name type="scientific">Pseudoalteromonas phenolica</name>
    <dbReference type="NCBI Taxonomy" id="161398"/>
    <lineage>
        <taxon>Bacteria</taxon>
        <taxon>Pseudomonadati</taxon>
        <taxon>Pseudomonadota</taxon>
        <taxon>Gammaproteobacteria</taxon>
        <taxon>Alteromonadales</taxon>
        <taxon>Pseudoalteromonadaceae</taxon>
        <taxon>Pseudoalteromonas</taxon>
    </lineage>
</organism>
<dbReference type="Proteomes" id="UP000061457">
    <property type="component" value="Chromosome I"/>
</dbReference>
<dbReference type="KEGG" id="pphe:PP2015_747"/>
<dbReference type="GO" id="GO:0043709">
    <property type="term" value="P:cell adhesion involved in single-species biofilm formation"/>
    <property type="evidence" value="ECO:0007669"/>
    <property type="project" value="TreeGrafter"/>
</dbReference>
<evidence type="ECO:0000313" key="6">
    <source>
        <dbReference type="Proteomes" id="UP000061457"/>
    </source>
</evidence>
<dbReference type="FunFam" id="3.30.70.270:FF:000001">
    <property type="entry name" value="Diguanylate cyclase domain protein"/>
    <property type="match status" value="1"/>
</dbReference>
<dbReference type="Pfam" id="PF00990">
    <property type="entry name" value="GGDEF"/>
    <property type="match status" value="1"/>
</dbReference>
<dbReference type="AlphaFoldDB" id="A0A0S2JZN9"/>
<dbReference type="InterPro" id="IPR029787">
    <property type="entry name" value="Nucleotide_cyclase"/>
</dbReference>
<evidence type="ECO:0000256" key="1">
    <source>
        <dbReference type="ARBA" id="ARBA00001946"/>
    </source>
</evidence>
<comment type="cofactor">
    <cofactor evidence="1">
        <name>Mg(2+)</name>
        <dbReference type="ChEBI" id="CHEBI:18420"/>
    </cofactor>
</comment>
<dbReference type="InterPro" id="IPR043128">
    <property type="entry name" value="Rev_trsase/Diguanyl_cyclase"/>
</dbReference>
<dbReference type="CDD" id="cd01949">
    <property type="entry name" value="GGDEF"/>
    <property type="match status" value="1"/>
</dbReference>
<dbReference type="PATRIC" id="fig|161398.10.peg.761"/>
<dbReference type="PROSITE" id="PS50887">
    <property type="entry name" value="GGDEF"/>
    <property type="match status" value="1"/>
</dbReference>
<protein>
    <recommendedName>
        <fullName evidence="2">diguanylate cyclase</fullName>
        <ecNumber evidence="2">2.7.7.65</ecNumber>
    </recommendedName>
</protein>
<accession>A0A0S2JZN9</accession>
<comment type="catalytic activity">
    <reaction evidence="3">
        <text>2 GTP = 3',3'-c-di-GMP + 2 diphosphate</text>
        <dbReference type="Rhea" id="RHEA:24898"/>
        <dbReference type="ChEBI" id="CHEBI:33019"/>
        <dbReference type="ChEBI" id="CHEBI:37565"/>
        <dbReference type="ChEBI" id="CHEBI:58805"/>
        <dbReference type="EC" id="2.7.7.65"/>
    </reaction>
</comment>
<dbReference type="STRING" id="161398.PP2015_747"/>
<dbReference type="OrthoDB" id="9803824at2"/>
<dbReference type="GO" id="GO:1902201">
    <property type="term" value="P:negative regulation of bacterial-type flagellum-dependent cell motility"/>
    <property type="evidence" value="ECO:0007669"/>
    <property type="project" value="TreeGrafter"/>
</dbReference>
<dbReference type="GO" id="GO:0052621">
    <property type="term" value="F:diguanylate cyclase activity"/>
    <property type="evidence" value="ECO:0007669"/>
    <property type="project" value="UniProtKB-EC"/>
</dbReference>
<dbReference type="NCBIfam" id="TIGR00254">
    <property type="entry name" value="GGDEF"/>
    <property type="match status" value="1"/>
</dbReference>
<dbReference type="InterPro" id="IPR050469">
    <property type="entry name" value="Diguanylate_Cyclase"/>
</dbReference>
<sequence>MQTSNCGYGLVKQLVSQKKENELKQCFSLILQDLLSDRFDAYFFSKKCCHVKAQIEFQFTVHASGVMHQEEYDAYLKLFKNAIHDLPDHIKLLKQPTRTLFFAKTDIHPLGGLIITNKAHKEGKVILTDKEEGLILHLLDVYFLQMQLLHNSSIDPLSQLLNRQSFEQKLTEIMHSEGRYQQKKIDQEQNWFLAILDIDHFKQVNDTFGHVIGDEVIVLVSQLLKSHFRFDDLLFRYGGEEFAILFMTDNSDQAWKVLDRARELIANTRFPQVSNVTMSIGFIQVGDDYQLSELVNKADMALYFSKDNGRNQVSDYQQLNIVQQAVSGSDIELF</sequence>
<evidence type="ECO:0000256" key="2">
    <source>
        <dbReference type="ARBA" id="ARBA00012528"/>
    </source>
</evidence>
<evidence type="ECO:0000256" key="3">
    <source>
        <dbReference type="ARBA" id="ARBA00034247"/>
    </source>
</evidence>
<keyword evidence="6" id="KW-1185">Reference proteome</keyword>
<feature type="domain" description="GGDEF" evidence="4">
    <location>
        <begin position="189"/>
        <end position="318"/>
    </location>
</feature>
<name>A0A0S2JZN9_9GAMM</name>
<dbReference type="GO" id="GO:0005886">
    <property type="term" value="C:plasma membrane"/>
    <property type="evidence" value="ECO:0007669"/>
    <property type="project" value="TreeGrafter"/>
</dbReference>
<dbReference type="RefSeq" id="WP_138561922.1">
    <property type="nucleotide sequence ID" value="NZ_CP013187.1"/>
</dbReference>